<dbReference type="PROSITE" id="PS01053">
    <property type="entry name" value="ARGINASE_1"/>
    <property type="match status" value="1"/>
</dbReference>
<protein>
    <submittedName>
        <fullName evidence="5">Agmatinase</fullName>
        <ecNumber evidence="5">3.5.3.11</ecNumber>
    </submittedName>
</protein>
<proteinExistence type="inferred from homology"/>
<dbReference type="NCBIfam" id="TIGR01230">
    <property type="entry name" value="agmatinase"/>
    <property type="match status" value="1"/>
</dbReference>
<evidence type="ECO:0000256" key="4">
    <source>
        <dbReference type="RuleBase" id="RU003684"/>
    </source>
</evidence>
<dbReference type="InterPro" id="IPR023696">
    <property type="entry name" value="Ureohydrolase_dom_sf"/>
</dbReference>
<evidence type="ECO:0000256" key="3">
    <source>
        <dbReference type="ARBA" id="ARBA00022801"/>
    </source>
</evidence>
<reference evidence="5" key="1">
    <citation type="submission" date="2023-06" db="EMBL/GenBank/DDBJ databases">
        <title>Robiginitalea aurantiacus sp. nov. and Algoriphagus sediminis sp. nov., isolated from coastal sediment.</title>
        <authorList>
            <person name="Zhou Z.Y."/>
            <person name="An J."/>
            <person name="Jia Y.W."/>
            <person name="Du Z.J."/>
        </authorList>
    </citation>
    <scope>NUCLEOTIDE SEQUENCE</scope>
    <source>
        <strain evidence="5">M39</strain>
    </source>
</reference>
<gene>
    <name evidence="5" type="primary">speB</name>
    <name evidence="5" type="ORF">QU605_01700</name>
</gene>
<dbReference type="Gene3D" id="3.40.800.10">
    <property type="entry name" value="Ureohydrolase domain"/>
    <property type="match status" value="1"/>
</dbReference>
<dbReference type="EMBL" id="JAUDUY010000001">
    <property type="protein sequence ID" value="MDM9630165.1"/>
    <property type="molecule type" value="Genomic_DNA"/>
</dbReference>
<dbReference type="InterPro" id="IPR006035">
    <property type="entry name" value="Ureohydrolase"/>
</dbReference>
<evidence type="ECO:0000256" key="1">
    <source>
        <dbReference type="ARBA" id="ARBA00009227"/>
    </source>
</evidence>
<dbReference type="CDD" id="cd11593">
    <property type="entry name" value="Agmatinase-like_2"/>
    <property type="match status" value="1"/>
</dbReference>
<dbReference type="PROSITE" id="PS51409">
    <property type="entry name" value="ARGINASE_2"/>
    <property type="match status" value="1"/>
</dbReference>
<evidence type="ECO:0000313" key="5">
    <source>
        <dbReference type="EMBL" id="MDM9630165.1"/>
    </source>
</evidence>
<dbReference type="Proteomes" id="UP001174839">
    <property type="component" value="Unassembled WGS sequence"/>
</dbReference>
<dbReference type="Pfam" id="PF00491">
    <property type="entry name" value="Arginase"/>
    <property type="match status" value="1"/>
</dbReference>
<dbReference type="InterPro" id="IPR020855">
    <property type="entry name" value="Ureohydrolase_Mn_BS"/>
</dbReference>
<dbReference type="GO" id="GO:0008783">
    <property type="term" value="F:agmatinase activity"/>
    <property type="evidence" value="ECO:0007669"/>
    <property type="project" value="UniProtKB-EC"/>
</dbReference>
<dbReference type="PANTHER" id="PTHR11358">
    <property type="entry name" value="ARGINASE/AGMATINASE"/>
    <property type="match status" value="1"/>
</dbReference>
<organism evidence="5 6">
    <name type="scientific">Robiginitalea aurantiaca</name>
    <dbReference type="NCBI Taxonomy" id="3056915"/>
    <lineage>
        <taxon>Bacteria</taxon>
        <taxon>Pseudomonadati</taxon>
        <taxon>Bacteroidota</taxon>
        <taxon>Flavobacteriia</taxon>
        <taxon>Flavobacteriales</taxon>
        <taxon>Flavobacteriaceae</taxon>
        <taxon>Robiginitalea</taxon>
    </lineage>
</organism>
<dbReference type="EC" id="3.5.3.11" evidence="5"/>
<comment type="caution">
    <text evidence="5">The sequence shown here is derived from an EMBL/GenBank/DDBJ whole genome shotgun (WGS) entry which is preliminary data.</text>
</comment>
<keyword evidence="6" id="KW-1185">Reference proteome</keyword>
<comment type="similarity">
    <text evidence="1">Belongs to the arginase family. Agmatinase subfamily.</text>
</comment>
<name>A0ABT7WB70_9FLAO</name>
<dbReference type="PIRSF" id="PIRSF036979">
    <property type="entry name" value="Arginase"/>
    <property type="match status" value="1"/>
</dbReference>
<dbReference type="InterPro" id="IPR005925">
    <property type="entry name" value="Agmatinase-rel"/>
</dbReference>
<accession>A0ABT7WB70</accession>
<sequence>MRSKATFAGIPVEFGQLETAQVVLIPVPFDGTSTWGKGSDKGPEAFLEAAENMELYDIETDTEVYKQGIHLVEAISGEEDPEVLVNRVHKTVKDYIKRNHFVTLLGGEHSVSIGAIRAFNECYDNLTVLHIDAHADLRKTYMGSAYNHACAMHEASQSTNLIQVGIRSMDAIEKTYMDPEKTFFAHELALDEFWMDKVVDLLTDQVYITFDLDALDPSIMPSTGTPEPGGLLWYETLEFLSKVFNEKNVVGFDMVELCPNPADKSPDFLAAKLFYKMLSYKYREQESKLDFDDESLDDFEDQNRNFTSKFEDDAY</sequence>
<dbReference type="SUPFAM" id="SSF52768">
    <property type="entry name" value="Arginase/deacetylase"/>
    <property type="match status" value="1"/>
</dbReference>
<keyword evidence="3 4" id="KW-0378">Hydrolase</keyword>
<dbReference type="RefSeq" id="WP_289723528.1">
    <property type="nucleotide sequence ID" value="NZ_JAUDUY010000001.1"/>
</dbReference>
<evidence type="ECO:0000313" key="6">
    <source>
        <dbReference type="Proteomes" id="UP001174839"/>
    </source>
</evidence>
<keyword evidence="2" id="KW-0479">Metal-binding</keyword>
<dbReference type="PANTHER" id="PTHR11358:SF26">
    <property type="entry name" value="GUANIDINO ACID HYDROLASE, MITOCHONDRIAL"/>
    <property type="match status" value="1"/>
</dbReference>
<evidence type="ECO:0000256" key="2">
    <source>
        <dbReference type="ARBA" id="ARBA00022723"/>
    </source>
</evidence>